<name>A0AAJ1V9Y4_9FLAO</name>
<proteinExistence type="predicted"/>
<protein>
    <submittedName>
        <fullName evidence="1">Uncharacterized protein</fullName>
    </submittedName>
</protein>
<gene>
    <name evidence="1" type="ORF">HX001_17650</name>
</gene>
<dbReference type="Proteomes" id="UP001170959">
    <property type="component" value="Unassembled WGS sequence"/>
</dbReference>
<accession>A0AAJ1V9Y4</accession>
<reference evidence="1" key="1">
    <citation type="submission" date="2020-06" db="EMBL/GenBank/DDBJ databases">
        <authorList>
            <person name="Dong N."/>
        </authorList>
    </citation>
    <scope>NUCLEOTIDE SEQUENCE</scope>
    <source>
        <strain evidence="1">R655-4</strain>
    </source>
</reference>
<organism evidence="1 2">
    <name type="scientific">Empedobacter brevis</name>
    <dbReference type="NCBI Taxonomy" id="247"/>
    <lineage>
        <taxon>Bacteria</taxon>
        <taxon>Pseudomonadati</taxon>
        <taxon>Bacteroidota</taxon>
        <taxon>Flavobacteriia</taxon>
        <taxon>Flavobacteriales</taxon>
        <taxon>Weeksellaceae</taxon>
        <taxon>Empedobacter</taxon>
    </lineage>
</organism>
<reference evidence="1" key="2">
    <citation type="journal article" date="2022" name="Sci. Total Environ.">
        <title>Prevalence, transmission, and molecular epidemiology of tet(X)-positive bacteria among humans, animals, and environmental niches in China: An epidemiological, and genomic-based study.</title>
        <authorList>
            <person name="Dong N."/>
            <person name="Zeng Y."/>
            <person name="Cai C."/>
            <person name="Sun C."/>
            <person name="Lu J."/>
            <person name="Liu C."/>
            <person name="Zhou H."/>
            <person name="Sun Q."/>
            <person name="Shu L."/>
            <person name="Wang H."/>
            <person name="Wang Y."/>
            <person name="Wang S."/>
            <person name="Wu C."/>
            <person name="Chan E.W."/>
            <person name="Chen G."/>
            <person name="Shen Z."/>
            <person name="Chen S."/>
            <person name="Zhang R."/>
        </authorList>
    </citation>
    <scope>NUCLEOTIDE SEQUENCE</scope>
    <source>
        <strain evidence="1">R655-4</strain>
    </source>
</reference>
<evidence type="ECO:0000313" key="1">
    <source>
        <dbReference type="EMBL" id="MDM1074312.1"/>
    </source>
</evidence>
<evidence type="ECO:0000313" key="2">
    <source>
        <dbReference type="Proteomes" id="UP001170959"/>
    </source>
</evidence>
<comment type="caution">
    <text evidence="1">The sequence shown here is derived from an EMBL/GenBank/DDBJ whole genome shotgun (WGS) entry which is preliminary data.</text>
</comment>
<dbReference type="EMBL" id="JACAGJ010000015">
    <property type="protein sequence ID" value="MDM1074312.1"/>
    <property type="molecule type" value="Genomic_DNA"/>
</dbReference>
<dbReference type="RefSeq" id="WP_286487236.1">
    <property type="nucleotide sequence ID" value="NZ_JACAGJ010000015.1"/>
</dbReference>
<sequence length="98" mass="11298">MGKKSLLSKGIEGLLQGSQDIIVEKNETIQQPSIQENISPKAVDLETKTTQLVKINTLEKIKNIAYWERSKIKDIFEEAFQDYIKKYESLNGEIKNRK</sequence>
<dbReference type="AlphaFoldDB" id="A0AAJ1V9Y4"/>